<dbReference type="PANTHER" id="PTHR30086">
    <property type="entry name" value="ARGININE EXPORTER PROTEIN ARGO"/>
    <property type="match status" value="1"/>
</dbReference>
<reference evidence="8 9" key="1">
    <citation type="submission" date="2019-05" db="EMBL/GenBank/DDBJ databases">
        <authorList>
            <person name="Zhou X."/>
        </authorList>
    </citation>
    <scope>NUCLEOTIDE SEQUENCE [LARGE SCALE GENOMIC DNA]</scope>
    <source>
        <strain evidence="8 9">DSM 432</strain>
    </source>
</reference>
<evidence type="ECO:0000256" key="1">
    <source>
        <dbReference type="ARBA" id="ARBA00004651"/>
    </source>
</evidence>
<sequence length="205" mass="20999">MAMISVESLALFVVACVALAATPGPNVALIVGTSLKHGRRAGILTATGVNVGLIAQLALVAAGLAYVVETFSRNFDLVRYAGAAYLIWLAVLQWRGAGAGREAPMPSARAAFGRGLAVAFANPKTLLFHAAFLPQFITDKADPVPQIALLAAVFAAIALVGDVLWAVAADKARAALAGRFTRIADRVSAGILVGGAALLLAAGRR</sequence>
<comment type="subcellular location">
    <subcellularLocation>
        <location evidence="1">Cell membrane</location>
        <topology evidence="1">Multi-pass membrane protein</topology>
    </subcellularLocation>
</comment>
<proteinExistence type="predicted"/>
<evidence type="ECO:0000313" key="8">
    <source>
        <dbReference type="EMBL" id="TLX43655.1"/>
    </source>
</evidence>
<feature type="transmembrane region" description="Helical" evidence="6">
    <location>
        <begin position="80"/>
        <end position="97"/>
    </location>
</feature>
<comment type="caution">
    <text evidence="8">The sequence shown here is derived from an EMBL/GenBank/DDBJ whole genome shotgun (WGS) entry which is preliminary data.</text>
</comment>
<feature type="signal peptide" evidence="7">
    <location>
        <begin position="1"/>
        <end position="20"/>
    </location>
</feature>
<gene>
    <name evidence="8" type="ORF">FBQ73_05935</name>
</gene>
<feature type="transmembrane region" description="Helical" evidence="6">
    <location>
        <begin position="147"/>
        <end position="167"/>
    </location>
</feature>
<dbReference type="AlphaFoldDB" id="A0A6C1KHI0"/>
<keyword evidence="4 6" id="KW-1133">Transmembrane helix</keyword>
<feature type="chain" id="PRO_5025634443" evidence="7">
    <location>
        <begin position="21"/>
        <end position="205"/>
    </location>
</feature>
<evidence type="ECO:0000256" key="7">
    <source>
        <dbReference type="SAM" id="SignalP"/>
    </source>
</evidence>
<evidence type="ECO:0000256" key="6">
    <source>
        <dbReference type="SAM" id="Phobius"/>
    </source>
</evidence>
<protein>
    <submittedName>
        <fullName evidence="8">LysE family translocator</fullName>
    </submittedName>
</protein>
<dbReference type="RefSeq" id="WP_138398568.1">
    <property type="nucleotide sequence ID" value="NZ_JBAFVI010000001.1"/>
</dbReference>
<dbReference type="PIRSF" id="PIRSF006324">
    <property type="entry name" value="LeuE"/>
    <property type="match status" value="1"/>
</dbReference>
<dbReference type="GO" id="GO:0005886">
    <property type="term" value="C:plasma membrane"/>
    <property type="evidence" value="ECO:0007669"/>
    <property type="project" value="UniProtKB-SubCell"/>
</dbReference>
<dbReference type="GO" id="GO:0015171">
    <property type="term" value="F:amino acid transmembrane transporter activity"/>
    <property type="evidence" value="ECO:0007669"/>
    <property type="project" value="TreeGrafter"/>
</dbReference>
<evidence type="ECO:0000256" key="2">
    <source>
        <dbReference type="ARBA" id="ARBA00022475"/>
    </source>
</evidence>
<dbReference type="Pfam" id="PF01810">
    <property type="entry name" value="LysE"/>
    <property type="match status" value="1"/>
</dbReference>
<feature type="transmembrane region" description="Helical" evidence="6">
    <location>
        <begin position="44"/>
        <end position="68"/>
    </location>
</feature>
<dbReference type="PANTHER" id="PTHR30086:SF20">
    <property type="entry name" value="ARGININE EXPORTER PROTEIN ARGO-RELATED"/>
    <property type="match status" value="1"/>
</dbReference>
<keyword evidence="5 6" id="KW-0472">Membrane</keyword>
<evidence type="ECO:0000313" key="9">
    <source>
        <dbReference type="Proteomes" id="UP000305131"/>
    </source>
</evidence>
<keyword evidence="2" id="KW-1003">Cell membrane</keyword>
<dbReference type="OrthoDB" id="9804822at2"/>
<accession>A0A6C1KHI0</accession>
<evidence type="ECO:0000256" key="5">
    <source>
        <dbReference type="ARBA" id="ARBA00023136"/>
    </source>
</evidence>
<evidence type="ECO:0000256" key="4">
    <source>
        <dbReference type="ARBA" id="ARBA00022989"/>
    </source>
</evidence>
<evidence type="ECO:0000256" key="3">
    <source>
        <dbReference type="ARBA" id="ARBA00022692"/>
    </source>
</evidence>
<dbReference type="InterPro" id="IPR001123">
    <property type="entry name" value="LeuE-type"/>
</dbReference>
<dbReference type="EMBL" id="VAUP01000015">
    <property type="protein sequence ID" value="TLX43655.1"/>
    <property type="molecule type" value="Genomic_DNA"/>
</dbReference>
<name>A0A6C1KHI0_XANAU</name>
<dbReference type="GeneID" id="95773000"/>
<dbReference type="Proteomes" id="UP000305131">
    <property type="component" value="Unassembled WGS sequence"/>
</dbReference>
<organism evidence="8 9">
    <name type="scientific">Xanthobacter autotrophicus</name>
    <dbReference type="NCBI Taxonomy" id="280"/>
    <lineage>
        <taxon>Bacteria</taxon>
        <taxon>Pseudomonadati</taxon>
        <taxon>Pseudomonadota</taxon>
        <taxon>Alphaproteobacteria</taxon>
        <taxon>Hyphomicrobiales</taxon>
        <taxon>Xanthobacteraceae</taxon>
        <taxon>Xanthobacter</taxon>
    </lineage>
</organism>
<keyword evidence="7" id="KW-0732">Signal</keyword>
<feature type="transmembrane region" description="Helical" evidence="6">
    <location>
        <begin position="187"/>
        <end position="203"/>
    </location>
</feature>
<keyword evidence="3 6" id="KW-0812">Transmembrane</keyword>